<proteinExistence type="predicted"/>
<evidence type="ECO:0000313" key="2">
    <source>
        <dbReference type="Proteomes" id="UP000198654"/>
    </source>
</evidence>
<accession>A0A1G9H4A6</accession>
<evidence type="ECO:0000313" key="1">
    <source>
        <dbReference type="EMBL" id="SDL07685.1"/>
    </source>
</evidence>
<sequence length="81" mass="9316">MSRQRVNRGRQTRGLENVIYEDSQIEQYLLLLIYSKRHTTAESLFAELRRMMPAVDPVQVNRVAHRFASELKAAGLALADD</sequence>
<keyword evidence="2" id="KW-1185">Reference proteome</keyword>
<dbReference type="EMBL" id="FNGI01000001">
    <property type="protein sequence ID" value="SDL07685.1"/>
    <property type="molecule type" value="Genomic_DNA"/>
</dbReference>
<dbReference type="RefSeq" id="WP_089725875.1">
    <property type="nucleotide sequence ID" value="NZ_FNGI01000001.1"/>
</dbReference>
<organism evidence="1 2">
    <name type="scientific">Modicisalibacter muralis</name>
    <dbReference type="NCBI Taxonomy" id="119000"/>
    <lineage>
        <taxon>Bacteria</taxon>
        <taxon>Pseudomonadati</taxon>
        <taxon>Pseudomonadota</taxon>
        <taxon>Gammaproteobacteria</taxon>
        <taxon>Oceanospirillales</taxon>
        <taxon>Halomonadaceae</taxon>
        <taxon>Modicisalibacter</taxon>
    </lineage>
</organism>
<protein>
    <submittedName>
        <fullName evidence="1">Uncharacterized protein</fullName>
    </submittedName>
</protein>
<name>A0A1G9H4A6_9GAMM</name>
<reference evidence="1 2" key="1">
    <citation type="submission" date="2016-10" db="EMBL/GenBank/DDBJ databases">
        <authorList>
            <person name="de Groot N.N."/>
        </authorList>
    </citation>
    <scope>NUCLEOTIDE SEQUENCE [LARGE SCALE GENOMIC DNA]</scope>
    <source>
        <strain evidence="1 2">DSM 14789</strain>
    </source>
</reference>
<gene>
    <name evidence="1" type="ORF">SAMN05661010_00907</name>
</gene>
<dbReference type="Proteomes" id="UP000198654">
    <property type="component" value="Unassembled WGS sequence"/>
</dbReference>
<dbReference type="AlphaFoldDB" id="A0A1G9H4A6"/>
<dbReference type="OrthoDB" id="6168400at2"/>